<feature type="domain" description="HMG box" evidence="5">
    <location>
        <begin position="78"/>
        <end position="147"/>
    </location>
</feature>
<dbReference type="KEGG" id="scm:SCHCO_02608261"/>
<sequence>MSAPDMQQPQQQQQQQFEVQFAQNVTPTSYATEVATGGPVPPVNDFQTDTFLFAPDEASEPEQGGKKRRRRPRDADHIPRPPNAFMLFRADFVNKGRVPPSIETVHGNLSKIIGAVWRNLPPHEAQFWQIKAAKAKQEHARLHPEYKYRPNHPRSKAAQDAKPQQIRAAARAALAEARGSNFVDVEGALVDVGPGANPHTTPYLASLGNEPTTAQTAHDERRFNVVAKYMLSGMRDEELEIAIKEWEKAHDCETECQAAYSPPSKKRKVASKAKGSARSAAARKRKAGSPASSRESSVPSSDGDFEYQFSFDSRSFQESSGSSSGPITPSPPSSYCSSDSRSPSPYSAISSSSSSQMPYQHGYYQEPMHPSFTGSYVGIHHSFYPSPPPYEQVPQQQDLPRRRSSSVPPPTVTAANFQQFQQPQQFQQSAPSAMHDTAPVFINPFAPRGENEAPELLMGGPSDQDAVQFAGGYTDAFGRRMSATRTDAIIGAHRRASSAFGYHPEPYAYGGMQNFFDPAYTMEQGYDPTAVDTMHSPAEYFEPQEYPSLVAPTPMRASPPMLNATPAAEDNYSSLESSYRPASAPAPESYTPAKQPSFSLESFVDFSACTDESDAKSEGN</sequence>
<feature type="region of interest" description="Disordered" evidence="4">
    <location>
        <begin position="557"/>
        <end position="595"/>
    </location>
</feature>
<feature type="compositionally biased region" description="Low complexity" evidence="4">
    <location>
        <begin position="288"/>
        <end position="301"/>
    </location>
</feature>
<keyword evidence="2 3" id="KW-0539">Nucleus</keyword>
<dbReference type="PANTHER" id="PTHR45789">
    <property type="entry name" value="FI18025P1"/>
    <property type="match status" value="1"/>
</dbReference>
<dbReference type="InterPro" id="IPR051356">
    <property type="entry name" value="SOX/SOX-like_TF"/>
</dbReference>
<dbReference type="Gene3D" id="1.10.30.10">
    <property type="entry name" value="High mobility group box domain"/>
    <property type="match status" value="1"/>
</dbReference>
<keyword evidence="7" id="KW-1185">Reference proteome</keyword>
<gene>
    <name evidence="6" type="ORF">SCHCODRAFT_255863</name>
</gene>
<dbReference type="SUPFAM" id="SSF47095">
    <property type="entry name" value="HMG-box"/>
    <property type="match status" value="1"/>
</dbReference>
<feature type="compositionally biased region" description="Low complexity" evidence="4">
    <location>
        <begin position="316"/>
        <end position="359"/>
    </location>
</feature>
<dbReference type="RefSeq" id="XP_003035674.1">
    <property type="nucleotide sequence ID" value="XM_003035628.1"/>
</dbReference>
<dbReference type="OrthoDB" id="6247875at2759"/>
<evidence type="ECO:0000256" key="1">
    <source>
        <dbReference type="ARBA" id="ARBA00023125"/>
    </source>
</evidence>
<dbReference type="OMA" id="PPICNDE"/>
<dbReference type="AlphaFoldDB" id="D8PUY3"/>
<dbReference type="GeneID" id="9587248"/>
<organism evidence="7">
    <name type="scientific">Schizophyllum commune (strain H4-8 / FGSC 9210)</name>
    <name type="common">Split gill fungus</name>
    <dbReference type="NCBI Taxonomy" id="578458"/>
    <lineage>
        <taxon>Eukaryota</taxon>
        <taxon>Fungi</taxon>
        <taxon>Dikarya</taxon>
        <taxon>Basidiomycota</taxon>
        <taxon>Agaricomycotina</taxon>
        <taxon>Agaricomycetes</taxon>
        <taxon>Agaricomycetidae</taxon>
        <taxon>Agaricales</taxon>
        <taxon>Schizophyllaceae</taxon>
        <taxon>Schizophyllum</taxon>
    </lineage>
</organism>
<dbReference type="VEuPathDB" id="FungiDB:SCHCODRAFT_02608261"/>
<dbReference type="PROSITE" id="PS50118">
    <property type="entry name" value="HMG_BOX_2"/>
    <property type="match status" value="1"/>
</dbReference>
<feature type="DNA-binding region" description="HMG box" evidence="3">
    <location>
        <begin position="78"/>
        <end position="147"/>
    </location>
</feature>
<evidence type="ECO:0000256" key="4">
    <source>
        <dbReference type="SAM" id="MobiDB-lite"/>
    </source>
</evidence>
<evidence type="ECO:0000256" key="2">
    <source>
        <dbReference type="ARBA" id="ARBA00023242"/>
    </source>
</evidence>
<name>D8PUY3_SCHCM</name>
<proteinExistence type="predicted"/>
<dbReference type="Pfam" id="PF00505">
    <property type="entry name" value="HMG_box"/>
    <property type="match status" value="1"/>
</dbReference>
<evidence type="ECO:0000256" key="3">
    <source>
        <dbReference type="PROSITE-ProRule" id="PRU00267"/>
    </source>
</evidence>
<dbReference type="InParanoid" id="D8PUY3"/>
<feature type="region of interest" description="Disordered" evidence="4">
    <location>
        <begin position="30"/>
        <end position="82"/>
    </location>
</feature>
<dbReference type="HOGENOM" id="CLU_440857_0_0_1"/>
<dbReference type="eggNOG" id="KOG0527">
    <property type="taxonomic scope" value="Eukaryota"/>
</dbReference>
<dbReference type="PANTHER" id="PTHR45789:SF2">
    <property type="entry name" value="FI18025P1"/>
    <property type="match status" value="1"/>
</dbReference>
<feature type="region of interest" description="Disordered" evidence="4">
    <location>
        <begin position="256"/>
        <end position="304"/>
    </location>
</feature>
<evidence type="ECO:0000313" key="6">
    <source>
        <dbReference type="EMBL" id="EFJ00772.1"/>
    </source>
</evidence>
<dbReference type="CDD" id="cd01389">
    <property type="entry name" value="HMG-box_ROX1-like"/>
    <property type="match status" value="1"/>
</dbReference>
<accession>D8PUY3</accession>
<dbReference type="GO" id="GO:0005634">
    <property type="term" value="C:nucleus"/>
    <property type="evidence" value="ECO:0007669"/>
    <property type="project" value="UniProtKB-UniRule"/>
</dbReference>
<evidence type="ECO:0000259" key="5">
    <source>
        <dbReference type="PROSITE" id="PS50118"/>
    </source>
</evidence>
<protein>
    <submittedName>
        <fullName evidence="6">Expressed protein</fullName>
    </submittedName>
</protein>
<dbReference type="Proteomes" id="UP000007431">
    <property type="component" value="Unassembled WGS sequence"/>
</dbReference>
<keyword evidence="1 3" id="KW-0238">DNA-binding</keyword>
<dbReference type="InterPro" id="IPR009071">
    <property type="entry name" value="HMG_box_dom"/>
</dbReference>
<reference evidence="6 7" key="1">
    <citation type="journal article" date="2010" name="Nat. Biotechnol.">
        <title>Genome sequence of the model mushroom Schizophyllum commune.</title>
        <authorList>
            <person name="Ohm R.A."/>
            <person name="de Jong J.F."/>
            <person name="Lugones L.G."/>
            <person name="Aerts A."/>
            <person name="Kothe E."/>
            <person name="Stajich J.E."/>
            <person name="de Vries R.P."/>
            <person name="Record E."/>
            <person name="Levasseur A."/>
            <person name="Baker S.E."/>
            <person name="Bartholomew K.A."/>
            <person name="Coutinho P.M."/>
            <person name="Erdmann S."/>
            <person name="Fowler T.J."/>
            <person name="Gathman A.C."/>
            <person name="Lombard V."/>
            <person name="Henrissat B."/>
            <person name="Knabe N."/>
            <person name="Kuees U."/>
            <person name="Lilly W.W."/>
            <person name="Lindquist E."/>
            <person name="Lucas S."/>
            <person name="Magnuson J.K."/>
            <person name="Piumi F."/>
            <person name="Raudaskoski M."/>
            <person name="Salamov A."/>
            <person name="Schmutz J."/>
            <person name="Schwarze F.W.M.R."/>
            <person name="vanKuyk P.A."/>
            <person name="Horton J.S."/>
            <person name="Grigoriev I.V."/>
            <person name="Woesten H.A.B."/>
        </authorList>
    </citation>
    <scope>NUCLEOTIDE SEQUENCE [LARGE SCALE GENOMIC DNA]</scope>
    <source>
        <strain evidence="7">H4-8 / FGSC 9210</strain>
    </source>
</reference>
<evidence type="ECO:0000313" key="7">
    <source>
        <dbReference type="Proteomes" id="UP000007431"/>
    </source>
</evidence>
<feature type="region of interest" description="Disordered" evidence="4">
    <location>
        <begin position="387"/>
        <end position="411"/>
    </location>
</feature>
<dbReference type="EMBL" id="GL377303">
    <property type="protein sequence ID" value="EFJ00772.1"/>
    <property type="molecule type" value="Genomic_DNA"/>
</dbReference>
<dbReference type="GO" id="GO:0000978">
    <property type="term" value="F:RNA polymerase II cis-regulatory region sequence-specific DNA binding"/>
    <property type="evidence" value="ECO:0007669"/>
    <property type="project" value="TreeGrafter"/>
</dbReference>
<dbReference type="GO" id="GO:0000981">
    <property type="term" value="F:DNA-binding transcription factor activity, RNA polymerase II-specific"/>
    <property type="evidence" value="ECO:0007669"/>
    <property type="project" value="TreeGrafter"/>
</dbReference>
<feature type="region of interest" description="Disordered" evidence="4">
    <location>
        <begin position="316"/>
        <end position="362"/>
    </location>
</feature>
<dbReference type="InterPro" id="IPR036910">
    <property type="entry name" value="HMG_box_dom_sf"/>
</dbReference>
<dbReference type="SMART" id="SM00398">
    <property type="entry name" value="HMG"/>
    <property type="match status" value="1"/>
</dbReference>